<gene>
    <name evidence="1" type="ORF">LOK49_LG13G00482</name>
</gene>
<reference evidence="1 2" key="1">
    <citation type="journal article" date="2022" name="Plant J.">
        <title>Chromosome-level genome of Camellia lanceoleosa provides a valuable resource for understanding genome evolution and self-incompatibility.</title>
        <authorList>
            <person name="Gong W."/>
            <person name="Xiao S."/>
            <person name="Wang L."/>
            <person name="Liao Z."/>
            <person name="Chang Y."/>
            <person name="Mo W."/>
            <person name="Hu G."/>
            <person name="Li W."/>
            <person name="Zhao G."/>
            <person name="Zhu H."/>
            <person name="Hu X."/>
            <person name="Ji K."/>
            <person name="Xiang X."/>
            <person name="Song Q."/>
            <person name="Yuan D."/>
            <person name="Jin S."/>
            <person name="Zhang L."/>
        </authorList>
    </citation>
    <scope>NUCLEOTIDE SEQUENCE [LARGE SCALE GENOMIC DNA]</scope>
    <source>
        <strain evidence="1">SQ_2022a</strain>
    </source>
</reference>
<protein>
    <submittedName>
        <fullName evidence="1">L-threonate dehydrogenase</fullName>
    </submittedName>
</protein>
<dbReference type="Proteomes" id="UP001060215">
    <property type="component" value="Chromosome 14"/>
</dbReference>
<evidence type="ECO:0000313" key="2">
    <source>
        <dbReference type="Proteomes" id="UP001060215"/>
    </source>
</evidence>
<organism evidence="1 2">
    <name type="scientific">Camellia lanceoleosa</name>
    <dbReference type="NCBI Taxonomy" id="1840588"/>
    <lineage>
        <taxon>Eukaryota</taxon>
        <taxon>Viridiplantae</taxon>
        <taxon>Streptophyta</taxon>
        <taxon>Embryophyta</taxon>
        <taxon>Tracheophyta</taxon>
        <taxon>Spermatophyta</taxon>
        <taxon>Magnoliopsida</taxon>
        <taxon>eudicotyledons</taxon>
        <taxon>Gunneridae</taxon>
        <taxon>Pentapetalae</taxon>
        <taxon>asterids</taxon>
        <taxon>Ericales</taxon>
        <taxon>Theaceae</taxon>
        <taxon>Camellia</taxon>
    </lineage>
</organism>
<sequence length="232" mass="25291">MFFELAPMASQNVIGFVGLDQLSLQLASSLIRFGYAVQAFETCSPLLDEFTNQGGIRCASPVEAGTDVVALVVLISHADQINDLLFGHESALKGLRKDAVIILHSTILPAHIQKLEKRLTGNLISLDKKNICIEFSFILLVNFYVLSGLLVDVVVVLCVVFKNHVPQLLRDNQTKHLLNTFVQNLGIVLDMAKSCTFPLPLLAVAFQQLIAGSSHGHGNDGDDTLIKVVLMN</sequence>
<keyword evidence="2" id="KW-1185">Reference proteome</keyword>
<accession>A0ACC0FFV7</accession>
<comment type="caution">
    <text evidence="1">The sequence shown here is derived from an EMBL/GenBank/DDBJ whole genome shotgun (WGS) entry which is preliminary data.</text>
</comment>
<proteinExistence type="predicted"/>
<evidence type="ECO:0000313" key="1">
    <source>
        <dbReference type="EMBL" id="KAI7987419.1"/>
    </source>
</evidence>
<name>A0ACC0FFV7_9ERIC</name>
<dbReference type="EMBL" id="CM045771">
    <property type="protein sequence ID" value="KAI7987419.1"/>
    <property type="molecule type" value="Genomic_DNA"/>
</dbReference>